<dbReference type="InterPro" id="IPR036514">
    <property type="entry name" value="SGNH_hydro_sf"/>
</dbReference>
<protein>
    <submittedName>
        <fullName evidence="2">Uncharacterized protein</fullName>
    </submittedName>
</protein>
<dbReference type="RefSeq" id="WP_250828726.1">
    <property type="nucleotide sequence ID" value="NZ_JAMOIL010000037.1"/>
</dbReference>
<dbReference type="SUPFAM" id="SSF52266">
    <property type="entry name" value="SGNH hydrolase"/>
    <property type="match status" value="2"/>
</dbReference>
<dbReference type="Proteomes" id="UP001139485">
    <property type="component" value="Unassembled WGS sequence"/>
</dbReference>
<dbReference type="Gene3D" id="3.40.50.1110">
    <property type="entry name" value="SGNH hydrolase"/>
    <property type="match status" value="1"/>
</dbReference>
<organism evidence="2 3">
    <name type="scientific">Nocardioides bruguierae</name>
    <dbReference type="NCBI Taxonomy" id="2945102"/>
    <lineage>
        <taxon>Bacteria</taxon>
        <taxon>Bacillati</taxon>
        <taxon>Actinomycetota</taxon>
        <taxon>Actinomycetes</taxon>
        <taxon>Propionibacteriales</taxon>
        <taxon>Nocardioidaceae</taxon>
        <taxon>Nocardioides</taxon>
    </lineage>
</organism>
<feature type="region of interest" description="Disordered" evidence="1">
    <location>
        <begin position="181"/>
        <end position="203"/>
    </location>
</feature>
<comment type="caution">
    <text evidence="2">The sequence shown here is derived from an EMBL/GenBank/DDBJ whole genome shotgun (WGS) entry which is preliminary data.</text>
</comment>
<sequence>MADLDYAKVTGRFALTVGDGADVDEDPDTIWCDQGTVLIQPLQTFTKVAGAATPFTAGHSVIECTIDTEGYLTYAGRRYVNVVDLTSDKVNPKIASGKATHLVTFKNVKASGTAVNFSDVYVRVTKDGANGDGENDLTIISPVVPGTAQAIYRGETGSSVAAMAIEGGDLVSTLSDGTELNAGPVPTGPGGSDAGVASYLDDEESATTSSLDARMAALTDLEGSAFRARQSASIGEQVDVETAARQTAVSGLQDQIDNWSTFGTLMGDWTATTYDAGDIVAHSGSTWGATTAAAASDEPGVAALWQELPATVDASARSDIADLETRAPANLPVPGVLVRWVTEDGVQVWPGDALEEDGGPSDVSVAMMRSRLDGFYEPLGGSAATYTQLVLDGDSMTQGGHGGVAPLTWGEVIDPQTDLDVVNLGRSGSTAAEIGMRASSVVPLVTIPDGTIPADTTPVAVTWTPPDGGRLSGTSTTDFTTTGTIRGVAATLTFDRSEQTWSLARTSAGTAIEVASPIAFVPDDSYPAEVHVLWAGRNDIPTGTAAAAFTSIRKTIDRYRDQGSAFIVVSVTNKTGEASGTANYDTLIELNTLIQEYAPREYADLRGRMIREGLALAGVSETAADTTAISEDRIPDSLMYDNTHFNENGRTAAAAIILDELQIRSLV</sequence>
<reference evidence="2" key="1">
    <citation type="submission" date="2022-05" db="EMBL/GenBank/DDBJ databases">
        <authorList>
            <person name="Tuo L."/>
        </authorList>
    </citation>
    <scope>NUCLEOTIDE SEQUENCE</scope>
    <source>
        <strain evidence="2">BSK12Z-4</strain>
    </source>
</reference>
<accession>A0A9X2DAY3</accession>
<evidence type="ECO:0000256" key="1">
    <source>
        <dbReference type="SAM" id="MobiDB-lite"/>
    </source>
</evidence>
<name>A0A9X2DAY3_9ACTN</name>
<dbReference type="EMBL" id="JAMOIL010000037">
    <property type="protein sequence ID" value="MCM0622518.1"/>
    <property type="molecule type" value="Genomic_DNA"/>
</dbReference>
<gene>
    <name evidence="2" type="ORF">M8330_19700</name>
</gene>
<dbReference type="AlphaFoldDB" id="A0A9X2DAY3"/>
<proteinExistence type="predicted"/>
<evidence type="ECO:0000313" key="3">
    <source>
        <dbReference type="Proteomes" id="UP001139485"/>
    </source>
</evidence>
<keyword evidence="3" id="KW-1185">Reference proteome</keyword>
<evidence type="ECO:0000313" key="2">
    <source>
        <dbReference type="EMBL" id="MCM0622518.1"/>
    </source>
</evidence>